<dbReference type="Gene3D" id="3.20.20.70">
    <property type="entry name" value="Aldolase class I"/>
    <property type="match status" value="1"/>
</dbReference>
<dbReference type="InterPro" id="IPR013785">
    <property type="entry name" value="Aldolase_TIM"/>
</dbReference>
<comment type="caution">
    <text evidence="2">The sequence shown here is derived from an EMBL/GenBank/DDBJ whole genome shotgun (WGS) entry which is preliminary data.</text>
</comment>
<sequence>MKNKLDLSLYLVASQGNKSEECFLNTLENAIKGGVSIIQLREKELNA</sequence>
<feature type="domain" description="Thiamine phosphate synthase/TenI" evidence="1">
    <location>
        <begin position="9"/>
        <end position="46"/>
    </location>
</feature>
<dbReference type="EMBL" id="VZPU01000106">
    <property type="protein sequence ID" value="KAB0480642.1"/>
    <property type="molecule type" value="Genomic_DNA"/>
</dbReference>
<protein>
    <submittedName>
        <fullName evidence="2">Thiamine phosphate synthase</fullName>
    </submittedName>
</protein>
<dbReference type="SUPFAM" id="SSF51391">
    <property type="entry name" value="Thiamin phosphate synthase"/>
    <property type="match status" value="1"/>
</dbReference>
<reference evidence="2" key="1">
    <citation type="submission" date="2019-09" db="EMBL/GenBank/DDBJ databases">
        <title>Draft genome sequences of 48 bacterial type strains from the CCUG.</title>
        <authorList>
            <person name="Tunovic T."/>
            <person name="Pineiro-Iglesias B."/>
            <person name="Unosson C."/>
            <person name="Inganas E."/>
            <person name="Ohlen M."/>
            <person name="Cardew S."/>
            <person name="Jensie-Markopoulos S."/>
            <person name="Salva-Serra F."/>
            <person name="Jaen-Luchoro D."/>
            <person name="Karlsson R."/>
            <person name="Svensson-Stadler L."/>
            <person name="Chun J."/>
            <person name="Moore E."/>
        </authorList>
    </citation>
    <scope>NUCLEOTIDE SEQUENCE</scope>
    <source>
        <strain evidence="2">CCUG 49675</strain>
    </source>
</reference>
<dbReference type="GO" id="GO:0009228">
    <property type="term" value="P:thiamine biosynthetic process"/>
    <property type="evidence" value="ECO:0007669"/>
    <property type="project" value="UniProtKB-KW"/>
</dbReference>
<proteinExistence type="predicted"/>
<name>A0A643CY50_PSEVA</name>
<dbReference type="InterPro" id="IPR036206">
    <property type="entry name" value="ThiamineP_synth_sf"/>
</dbReference>
<gene>
    <name evidence="2" type="ORF">F7R09_30375</name>
</gene>
<dbReference type="AlphaFoldDB" id="A0A643CY50"/>
<feature type="non-terminal residue" evidence="2">
    <location>
        <position position="47"/>
    </location>
</feature>
<evidence type="ECO:0000259" key="1">
    <source>
        <dbReference type="Pfam" id="PF02581"/>
    </source>
</evidence>
<evidence type="ECO:0000313" key="2">
    <source>
        <dbReference type="EMBL" id="KAB0480642.1"/>
    </source>
</evidence>
<dbReference type="Pfam" id="PF02581">
    <property type="entry name" value="TMP-TENI"/>
    <property type="match status" value="1"/>
</dbReference>
<dbReference type="InterPro" id="IPR022998">
    <property type="entry name" value="ThiamineP_synth_TenI"/>
</dbReference>
<organism evidence="2">
    <name type="scientific">Pseudomonas vancouverensis</name>
    <dbReference type="NCBI Taxonomy" id="95300"/>
    <lineage>
        <taxon>Bacteria</taxon>
        <taxon>Pseudomonadati</taxon>
        <taxon>Pseudomonadota</taxon>
        <taxon>Gammaproteobacteria</taxon>
        <taxon>Pseudomonadales</taxon>
        <taxon>Pseudomonadaceae</taxon>
        <taxon>Pseudomonas</taxon>
    </lineage>
</organism>
<accession>A0A643CY50</accession>